<organism evidence="2">
    <name type="scientific">Pithovirus LCDPAC01</name>
    <dbReference type="NCBI Taxonomy" id="2506600"/>
    <lineage>
        <taxon>Viruses</taxon>
        <taxon>Pithoviruses</taxon>
    </lineage>
</organism>
<evidence type="ECO:0000313" key="2">
    <source>
        <dbReference type="EMBL" id="QBK84762.1"/>
    </source>
</evidence>
<feature type="transmembrane region" description="Helical" evidence="1">
    <location>
        <begin position="7"/>
        <end position="25"/>
    </location>
</feature>
<proteinExistence type="predicted"/>
<keyword evidence="1" id="KW-1133">Transmembrane helix</keyword>
<accession>A0A481YPQ2</accession>
<keyword evidence="1" id="KW-0472">Membrane</keyword>
<gene>
    <name evidence="2" type="ORF">LCDPAC01_02430</name>
</gene>
<protein>
    <submittedName>
        <fullName evidence="2">Uncharacterized protein</fullName>
    </submittedName>
</protein>
<dbReference type="EMBL" id="MK500293">
    <property type="protein sequence ID" value="QBK84762.1"/>
    <property type="molecule type" value="Genomic_DNA"/>
</dbReference>
<keyword evidence="1" id="KW-0812">Transmembrane</keyword>
<sequence>MNIRGNWLFYLIAVLISVILLYLLAKSILNISYTPPEDTFYYKITDEEGNESIIHDSGIKPSETPPGSYTNIQILKKEINNGVSQNLARPEIIKLGMHPKNLEWRLTPKNIIEDDLYYIVTILIPDDSYKIIEIKDEE</sequence>
<reference evidence="2" key="1">
    <citation type="journal article" date="2019" name="MBio">
        <title>Virus Genomes from Deep Sea Sediments Expand the Ocean Megavirome and Support Independent Origins of Viral Gigantism.</title>
        <authorList>
            <person name="Backstrom D."/>
            <person name="Yutin N."/>
            <person name="Jorgensen S.L."/>
            <person name="Dharamshi J."/>
            <person name="Homa F."/>
            <person name="Zaremba-Niedwiedzka K."/>
            <person name="Spang A."/>
            <person name="Wolf Y.I."/>
            <person name="Koonin E.V."/>
            <person name="Ettema T.J."/>
        </authorList>
    </citation>
    <scope>NUCLEOTIDE SEQUENCE</scope>
</reference>
<evidence type="ECO:0000256" key="1">
    <source>
        <dbReference type="SAM" id="Phobius"/>
    </source>
</evidence>
<name>A0A481YPQ2_9VIRU</name>